<comment type="caution">
    <text evidence="1">The sequence shown here is derived from an EMBL/GenBank/DDBJ whole genome shotgun (WGS) entry which is preliminary data.</text>
</comment>
<organism evidence="1 2">
    <name type="scientific">Nocardia pulmonis</name>
    <dbReference type="NCBI Taxonomy" id="2951408"/>
    <lineage>
        <taxon>Bacteria</taxon>
        <taxon>Bacillati</taxon>
        <taxon>Actinomycetota</taxon>
        <taxon>Actinomycetes</taxon>
        <taxon>Mycobacteriales</taxon>
        <taxon>Nocardiaceae</taxon>
        <taxon>Nocardia</taxon>
    </lineage>
</organism>
<dbReference type="RefSeq" id="WP_251914389.1">
    <property type="nucleotide sequence ID" value="NZ_JAMRXG010000009.1"/>
</dbReference>
<name>A0A9X2E9G1_9NOCA</name>
<dbReference type="AlphaFoldDB" id="A0A9X2E9G1"/>
<proteinExistence type="predicted"/>
<dbReference type="Proteomes" id="UP001139157">
    <property type="component" value="Unassembled WGS sequence"/>
</dbReference>
<sequence>MSISLEEQQRLDSVIGSLVLEEMYEDDNTAELTFEVDRGEITVRLVAETQPIIVPSDGLLQAVGQLVTAHERSGTSLTKAHYRYSKQPSGHWQWDAEYSYADGNP</sequence>
<dbReference type="EMBL" id="JAMRXG010000009">
    <property type="protein sequence ID" value="MCM6776075.1"/>
    <property type="molecule type" value="Genomic_DNA"/>
</dbReference>
<protein>
    <submittedName>
        <fullName evidence="1">Uncharacterized protein</fullName>
    </submittedName>
</protein>
<accession>A0A9X2E9G1</accession>
<gene>
    <name evidence="1" type="ORF">NDR86_21565</name>
</gene>
<evidence type="ECO:0000313" key="2">
    <source>
        <dbReference type="Proteomes" id="UP001139157"/>
    </source>
</evidence>
<keyword evidence="2" id="KW-1185">Reference proteome</keyword>
<evidence type="ECO:0000313" key="1">
    <source>
        <dbReference type="EMBL" id="MCM6776075.1"/>
    </source>
</evidence>
<reference evidence="1" key="1">
    <citation type="submission" date="2022-06" db="EMBL/GenBank/DDBJ databases">
        <title>Novel species in genus nocardia.</title>
        <authorList>
            <person name="Li F."/>
        </authorList>
    </citation>
    <scope>NUCLEOTIDE SEQUENCE</scope>
    <source>
        <strain evidence="1">CDC141</strain>
    </source>
</reference>